<sequence>MTPDSALGALNGLGTSDCLVLGGSVPDLSRVIDRAIGNWSWLWREGAEDSSALSDSQRRDRQYSSHRSLRRLRACGRTDNLFHCLAHLFGREPLWAQCDVVAEEDQATARPLGIIPNRVWVPAKEEPLEDIETLMGLIDTDWDATSEEIHRLGDCGRSDFTPWGSAGRSDRVHEARLAGFGWICGSVQLSGGTEVSKTRYKRSIVVYFTERSVLCSILGHSVSNHRLSWDCYDPASYVYCCFQRVNDERVGQSLLSPSVRPRSCQL</sequence>
<accession>A0AAN7B935</accession>
<dbReference type="Proteomes" id="UP001301769">
    <property type="component" value="Unassembled WGS sequence"/>
</dbReference>
<proteinExistence type="predicted"/>
<comment type="caution">
    <text evidence="1">The sequence shown here is derived from an EMBL/GenBank/DDBJ whole genome shotgun (WGS) entry which is preliminary data.</text>
</comment>
<evidence type="ECO:0000313" key="2">
    <source>
        <dbReference type="Proteomes" id="UP001301769"/>
    </source>
</evidence>
<name>A0AAN7B935_9PEZI</name>
<dbReference type="AlphaFoldDB" id="A0AAN7B935"/>
<keyword evidence="2" id="KW-1185">Reference proteome</keyword>
<protein>
    <submittedName>
        <fullName evidence="1">Uncharacterized protein</fullName>
    </submittedName>
</protein>
<dbReference type="EMBL" id="MU858124">
    <property type="protein sequence ID" value="KAK4212590.1"/>
    <property type="molecule type" value="Genomic_DNA"/>
</dbReference>
<evidence type="ECO:0000313" key="1">
    <source>
        <dbReference type="EMBL" id="KAK4212590.1"/>
    </source>
</evidence>
<gene>
    <name evidence="1" type="ORF">QBC37DRAFT_401363</name>
</gene>
<organism evidence="1 2">
    <name type="scientific">Rhypophila decipiens</name>
    <dbReference type="NCBI Taxonomy" id="261697"/>
    <lineage>
        <taxon>Eukaryota</taxon>
        <taxon>Fungi</taxon>
        <taxon>Dikarya</taxon>
        <taxon>Ascomycota</taxon>
        <taxon>Pezizomycotina</taxon>
        <taxon>Sordariomycetes</taxon>
        <taxon>Sordariomycetidae</taxon>
        <taxon>Sordariales</taxon>
        <taxon>Naviculisporaceae</taxon>
        <taxon>Rhypophila</taxon>
    </lineage>
</organism>
<reference evidence="1" key="2">
    <citation type="submission" date="2023-05" db="EMBL/GenBank/DDBJ databases">
        <authorList>
            <consortium name="Lawrence Berkeley National Laboratory"/>
            <person name="Steindorff A."/>
            <person name="Hensen N."/>
            <person name="Bonometti L."/>
            <person name="Westerberg I."/>
            <person name="Brannstrom I.O."/>
            <person name="Guillou S."/>
            <person name="Cros-Aarteil S."/>
            <person name="Calhoun S."/>
            <person name="Haridas S."/>
            <person name="Kuo A."/>
            <person name="Mondo S."/>
            <person name="Pangilinan J."/>
            <person name="Riley R."/>
            <person name="Labutti K."/>
            <person name="Andreopoulos B."/>
            <person name="Lipzen A."/>
            <person name="Chen C."/>
            <person name="Yanf M."/>
            <person name="Daum C."/>
            <person name="Ng V."/>
            <person name="Clum A."/>
            <person name="Ohm R."/>
            <person name="Martin F."/>
            <person name="Silar P."/>
            <person name="Natvig D."/>
            <person name="Lalanne C."/>
            <person name="Gautier V."/>
            <person name="Ament-Velasquez S.L."/>
            <person name="Kruys A."/>
            <person name="Hutchinson M.I."/>
            <person name="Powell A.J."/>
            <person name="Barry K."/>
            <person name="Miller A.N."/>
            <person name="Grigoriev I.V."/>
            <person name="Debuchy R."/>
            <person name="Gladieux P."/>
            <person name="Thoren M.H."/>
            <person name="Johannesson H."/>
        </authorList>
    </citation>
    <scope>NUCLEOTIDE SEQUENCE</scope>
    <source>
        <strain evidence="1">PSN293</strain>
    </source>
</reference>
<reference evidence="1" key="1">
    <citation type="journal article" date="2023" name="Mol. Phylogenet. Evol.">
        <title>Genome-scale phylogeny and comparative genomics of the fungal order Sordariales.</title>
        <authorList>
            <person name="Hensen N."/>
            <person name="Bonometti L."/>
            <person name="Westerberg I."/>
            <person name="Brannstrom I.O."/>
            <person name="Guillou S."/>
            <person name="Cros-Aarteil S."/>
            <person name="Calhoun S."/>
            <person name="Haridas S."/>
            <person name="Kuo A."/>
            <person name="Mondo S."/>
            <person name="Pangilinan J."/>
            <person name="Riley R."/>
            <person name="LaButti K."/>
            <person name="Andreopoulos B."/>
            <person name="Lipzen A."/>
            <person name="Chen C."/>
            <person name="Yan M."/>
            <person name="Daum C."/>
            <person name="Ng V."/>
            <person name="Clum A."/>
            <person name="Steindorff A."/>
            <person name="Ohm R.A."/>
            <person name="Martin F."/>
            <person name="Silar P."/>
            <person name="Natvig D.O."/>
            <person name="Lalanne C."/>
            <person name="Gautier V."/>
            <person name="Ament-Velasquez S.L."/>
            <person name="Kruys A."/>
            <person name="Hutchinson M.I."/>
            <person name="Powell A.J."/>
            <person name="Barry K."/>
            <person name="Miller A.N."/>
            <person name="Grigoriev I.V."/>
            <person name="Debuchy R."/>
            <person name="Gladieux P."/>
            <person name="Hiltunen Thoren M."/>
            <person name="Johannesson H."/>
        </authorList>
    </citation>
    <scope>NUCLEOTIDE SEQUENCE</scope>
    <source>
        <strain evidence="1">PSN293</strain>
    </source>
</reference>